<feature type="transmembrane region" description="Helical" evidence="6">
    <location>
        <begin position="177"/>
        <end position="193"/>
    </location>
</feature>
<evidence type="ECO:0000259" key="8">
    <source>
        <dbReference type="Pfam" id="PF12773"/>
    </source>
</evidence>
<dbReference type="STRING" id="150146.SAMN05443667_11916"/>
<comment type="subcellular location">
    <subcellularLocation>
        <location evidence="1">Cell membrane</location>
        <topology evidence="1">Multi-pass membrane protein</topology>
    </subcellularLocation>
</comment>
<feature type="domain" description="RDD" evidence="7">
    <location>
        <begin position="130"/>
        <end position="265"/>
    </location>
</feature>
<dbReference type="Pfam" id="PF12773">
    <property type="entry name" value="DZR"/>
    <property type="match status" value="1"/>
</dbReference>
<name>A0A1H4GC61_9FLAO</name>
<evidence type="ECO:0000259" key="7">
    <source>
        <dbReference type="Pfam" id="PF06271"/>
    </source>
</evidence>
<evidence type="ECO:0000256" key="5">
    <source>
        <dbReference type="ARBA" id="ARBA00023136"/>
    </source>
</evidence>
<keyword evidence="4 6" id="KW-1133">Transmembrane helix</keyword>
<feature type="domain" description="DZANK-type" evidence="8">
    <location>
        <begin position="5"/>
        <end position="52"/>
    </location>
</feature>
<evidence type="ECO:0000256" key="1">
    <source>
        <dbReference type="ARBA" id="ARBA00004651"/>
    </source>
</evidence>
<accession>A0A1H4GC61</accession>
<keyword evidence="10" id="KW-1185">Reference proteome</keyword>
<dbReference type="RefSeq" id="WP_091093864.1">
    <property type="nucleotide sequence ID" value="NZ_FNRD01000019.1"/>
</dbReference>
<feature type="transmembrane region" description="Helical" evidence="6">
    <location>
        <begin position="231"/>
        <end position="253"/>
    </location>
</feature>
<proteinExistence type="predicted"/>
<dbReference type="PANTHER" id="PTHR36115">
    <property type="entry name" value="PROLINE-RICH ANTIGEN HOMOLOG-RELATED"/>
    <property type="match status" value="1"/>
</dbReference>
<gene>
    <name evidence="9" type="ORF">SAMN05443667_11916</name>
</gene>
<dbReference type="InterPro" id="IPR051791">
    <property type="entry name" value="Pra-immunoreactive"/>
</dbReference>
<evidence type="ECO:0000313" key="9">
    <source>
        <dbReference type="EMBL" id="SEB06488.1"/>
    </source>
</evidence>
<evidence type="ECO:0000256" key="3">
    <source>
        <dbReference type="ARBA" id="ARBA00022692"/>
    </source>
</evidence>
<dbReference type="Proteomes" id="UP000198951">
    <property type="component" value="Unassembled WGS sequence"/>
</dbReference>
<dbReference type="OrthoDB" id="9814143at2"/>
<dbReference type="InterPro" id="IPR025874">
    <property type="entry name" value="DZR"/>
</dbReference>
<dbReference type="EMBL" id="FNRD01000019">
    <property type="protein sequence ID" value="SEB06488.1"/>
    <property type="molecule type" value="Genomic_DNA"/>
</dbReference>
<protein>
    <submittedName>
        <fullName evidence="9">Uncharacterized membrane protein YckC, RDD family</fullName>
    </submittedName>
</protein>
<dbReference type="InterPro" id="IPR010432">
    <property type="entry name" value="RDD"/>
</dbReference>
<evidence type="ECO:0000256" key="2">
    <source>
        <dbReference type="ARBA" id="ARBA00022475"/>
    </source>
</evidence>
<evidence type="ECO:0000256" key="6">
    <source>
        <dbReference type="SAM" id="Phobius"/>
    </source>
</evidence>
<evidence type="ECO:0000256" key="4">
    <source>
        <dbReference type="ARBA" id="ARBA00022989"/>
    </source>
</evidence>
<reference evidence="10" key="1">
    <citation type="submission" date="2016-10" db="EMBL/GenBank/DDBJ databases">
        <authorList>
            <person name="Varghese N."/>
            <person name="Submissions S."/>
        </authorList>
    </citation>
    <scope>NUCLEOTIDE SEQUENCE [LARGE SCALE GENOMIC DNA]</scope>
    <source>
        <strain evidence="10">DSM 22376</strain>
    </source>
</reference>
<feature type="transmembrane region" description="Helical" evidence="6">
    <location>
        <begin position="136"/>
        <end position="165"/>
    </location>
</feature>
<keyword evidence="2" id="KW-1003">Cell membrane</keyword>
<dbReference type="AlphaFoldDB" id="A0A1H4GC61"/>
<dbReference type="GO" id="GO:0005886">
    <property type="term" value="C:plasma membrane"/>
    <property type="evidence" value="ECO:0007669"/>
    <property type="project" value="UniProtKB-SubCell"/>
</dbReference>
<organism evidence="9 10">
    <name type="scientific">Flavobacterium gillisiae</name>
    <dbReference type="NCBI Taxonomy" id="150146"/>
    <lineage>
        <taxon>Bacteria</taxon>
        <taxon>Pseudomonadati</taxon>
        <taxon>Bacteroidota</taxon>
        <taxon>Flavobacteriia</taxon>
        <taxon>Flavobacteriales</taxon>
        <taxon>Flavobacteriaceae</taxon>
        <taxon>Flavobacterium</taxon>
    </lineage>
</organism>
<evidence type="ECO:0000313" key="10">
    <source>
        <dbReference type="Proteomes" id="UP000198951"/>
    </source>
</evidence>
<sequence>MNNQCPNCSSSFTEKTKFCKICGSNLQKEVIENPTCPLCNEVFSSDIKFCIQDGTLLVHPDKLIPKCVVCKKAYTNGTKFCPNDGGKIELENKLAPLKTTPQIPIIEPVKQIFQEQPVYKNKPSNSYNKAPTGKRFLAYILDIFFAFLLFLPSLFFLFGSIASYVNNDYYDVNARNLNFGLLLLLLPFWYALVKDGMGQGQSWGKSALDLMVININTNEPCTKWNSTGRNILFSIICGIPYLGYLIEIIMVFANPEGRKLSDLGAGTQVIEVKEYKNN</sequence>
<keyword evidence="3 6" id="KW-0812">Transmembrane</keyword>
<keyword evidence="5 6" id="KW-0472">Membrane</keyword>
<dbReference type="Pfam" id="PF06271">
    <property type="entry name" value="RDD"/>
    <property type="match status" value="1"/>
</dbReference>